<keyword evidence="3" id="KW-1185">Reference proteome</keyword>
<feature type="non-terminal residue" evidence="2">
    <location>
        <position position="1"/>
    </location>
</feature>
<feature type="compositionally biased region" description="Acidic residues" evidence="1">
    <location>
        <begin position="57"/>
        <end position="66"/>
    </location>
</feature>
<feature type="compositionally biased region" description="Basic and acidic residues" evidence="1">
    <location>
        <begin position="185"/>
        <end position="196"/>
    </location>
</feature>
<feature type="region of interest" description="Disordered" evidence="1">
    <location>
        <begin position="141"/>
        <end position="219"/>
    </location>
</feature>
<dbReference type="Proteomes" id="UP001497623">
    <property type="component" value="Unassembled WGS sequence"/>
</dbReference>
<organism evidence="2 3">
    <name type="scientific">Meganyctiphanes norvegica</name>
    <name type="common">Northern krill</name>
    <name type="synonym">Thysanopoda norvegica</name>
    <dbReference type="NCBI Taxonomy" id="48144"/>
    <lineage>
        <taxon>Eukaryota</taxon>
        <taxon>Metazoa</taxon>
        <taxon>Ecdysozoa</taxon>
        <taxon>Arthropoda</taxon>
        <taxon>Crustacea</taxon>
        <taxon>Multicrustacea</taxon>
        <taxon>Malacostraca</taxon>
        <taxon>Eumalacostraca</taxon>
        <taxon>Eucarida</taxon>
        <taxon>Euphausiacea</taxon>
        <taxon>Euphausiidae</taxon>
        <taxon>Meganyctiphanes</taxon>
    </lineage>
</organism>
<evidence type="ECO:0000313" key="2">
    <source>
        <dbReference type="EMBL" id="CAL4081021.1"/>
    </source>
</evidence>
<reference evidence="2 3" key="1">
    <citation type="submission" date="2024-05" db="EMBL/GenBank/DDBJ databases">
        <authorList>
            <person name="Wallberg A."/>
        </authorList>
    </citation>
    <scope>NUCLEOTIDE SEQUENCE [LARGE SCALE GENOMIC DNA]</scope>
</reference>
<protein>
    <submittedName>
        <fullName evidence="2">Uncharacterized protein</fullName>
    </submittedName>
</protein>
<evidence type="ECO:0000313" key="3">
    <source>
        <dbReference type="Proteomes" id="UP001497623"/>
    </source>
</evidence>
<feature type="compositionally biased region" description="Acidic residues" evidence="1">
    <location>
        <begin position="1"/>
        <end position="10"/>
    </location>
</feature>
<proteinExistence type="predicted"/>
<feature type="compositionally biased region" description="Basic and acidic residues" evidence="1">
    <location>
        <begin position="38"/>
        <end position="48"/>
    </location>
</feature>
<name>A0AAV2QCX3_MEGNR</name>
<feature type="compositionally biased region" description="Basic and acidic residues" evidence="1">
    <location>
        <begin position="67"/>
        <end position="94"/>
    </location>
</feature>
<sequence>KSIGDDEVENDDSKENIVESTVIEGDSVTGKSTLLEDETLKTKGETEKQGTNLDVFDVAEDDLEEDNIFKRNTEDKNNKDEGDEEHKSGDDESKAGLLISVKDKHTVTSGEGEGEEVKVEEDDGEYVTEIVEFTEIVGGNYSGEVDVIKGDDVANDQQESSYEGSSSDINNEKENKIVGTEVIIEETKIDDKDEKSKKKSGQHRNEGNDDSESLYSLDGSYGQISGITSEIKGNDSTNNKEKYKNWKDKYQYSITKDFTFDGSSEPKALRQSLIIKTGGFPYRNLPNYIKQDLIKRMPPQDDQIKKLQNLFGNGARPSIDSINNALEQILTVKAGSFPEPGAWCCPNSMTLSGFMCHNGVNRVPAEYFNHLTYFKFKDLMCQTGRPSTGPMSQMMPQVGVMLIETPGSAQGELLASGIITAEISGPVMGSLSDSAPFQVNQGGISGHINRGFNMEIQPWPVQGNLNRGLLSTGHFLGPGGSLPGKKSPFDGADGCSGPGGFKLGAVDSSSSKFSPDLKIQKEVLEGELIPWPGDSVTGFDKLRDIMASRKDVPIPGNYNPPINKLSSNNIHLHKYFGKM</sequence>
<dbReference type="EMBL" id="CAXKWB010006022">
    <property type="protein sequence ID" value="CAL4081021.1"/>
    <property type="molecule type" value="Genomic_DNA"/>
</dbReference>
<feature type="region of interest" description="Disordered" evidence="1">
    <location>
        <begin position="1"/>
        <end position="124"/>
    </location>
</feature>
<feature type="compositionally biased region" description="Acidic residues" evidence="1">
    <location>
        <begin position="112"/>
        <end position="124"/>
    </location>
</feature>
<feature type="compositionally biased region" description="Polar residues" evidence="1">
    <location>
        <begin position="155"/>
        <end position="169"/>
    </location>
</feature>
<dbReference type="AlphaFoldDB" id="A0AAV2QCX3"/>
<gene>
    <name evidence="2" type="ORF">MNOR_LOCUS11450</name>
</gene>
<comment type="caution">
    <text evidence="2">The sequence shown here is derived from an EMBL/GenBank/DDBJ whole genome shotgun (WGS) entry which is preliminary data.</text>
</comment>
<evidence type="ECO:0000256" key="1">
    <source>
        <dbReference type="SAM" id="MobiDB-lite"/>
    </source>
</evidence>
<accession>A0AAV2QCX3</accession>
<feature type="non-terminal residue" evidence="2">
    <location>
        <position position="579"/>
    </location>
</feature>